<dbReference type="GO" id="GO:0003964">
    <property type="term" value="F:RNA-directed DNA polymerase activity"/>
    <property type="evidence" value="ECO:0007669"/>
    <property type="project" value="UniProtKB-KW"/>
</dbReference>
<evidence type="ECO:0000313" key="2">
    <source>
        <dbReference type="Proteomes" id="UP000634136"/>
    </source>
</evidence>
<comment type="caution">
    <text evidence="1">The sequence shown here is derived from an EMBL/GenBank/DDBJ whole genome shotgun (WGS) entry which is preliminary data.</text>
</comment>
<evidence type="ECO:0000313" key="1">
    <source>
        <dbReference type="EMBL" id="KAF7831419.1"/>
    </source>
</evidence>
<gene>
    <name evidence="1" type="ORF">G2W53_013752</name>
</gene>
<accession>A0A834U4P1</accession>
<proteinExistence type="predicted"/>
<dbReference type="PANTHER" id="PTHR33116">
    <property type="entry name" value="REVERSE TRANSCRIPTASE ZINC-BINDING DOMAIN-CONTAINING PROTEIN-RELATED-RELATED"/>
    <property type="match status" value="1"/>
</dbReference>
<keyword evidence="1" id="KW-0695">RNA-directed DNA polymerase</keyword>
<sequence length="654" mass="75255">MELNIDDEWVLDYEKVEKMAFQYYNTVYDNESNMALQDILNKIQHLNIPALNERQSQRLLELISMSEVEDAIFNIKAFKSPGLDGVQGGKHHIGIFNQPPECKLSLMSSKKDTELSTSEIHITIISSMQIGHWIHQIQMKCMCFMKFRYQNNHRKDNQNDDQEHSQGTVQSDLMDVDQADIEDQKIASQPMNKEHVDGIDHEKNIGSASQSLFEAHVASDKSISLDPVDDDVGLSDALNAPNFLPSNQHIISDTRKDLVANSNLDSGEVRHAMNDTSNLLMNLSQIGDAANNTFVEDGYMIEDNEWTRLHATSKLGLALVGKTAEGDEDFVWDIFCCRLGLYPKFKWFLYTLFYFPSINGPFVCNPFNWYFRLNFWAYELESSLLRNQLTFRPPSIWIKTEKKLAITLKRKRIEEICNREFEAWKQTWQRKGSHAEKVECGTANFFSWGNPSAPLSDGKHLLQNKNNRIYQTKDAGNKNRPKFLKLDFFNLSAPVLIALIREHDLVILNGSGGMIVAWNERINISVMDVSHHLIHLKGKDIKADKDSNVKLRNLLDEYFELAGQKINRNKSLFVFSPNTHVDLKEKYKGDWGIEYRNDLRKYLGTFVDGRLNSHNIFEELLEKIQSRLAGRKSKLISQARRATLINYVLQALPI</sequence>
<reference evidence="1" key="1">
    <citation type="submission" date="2020-09" db="EMBL/GenBank/DDBJ databases">
        <title>Genome-Enabled Discovery of Anthraquinone Biosynthesis in Senna tora.</title>
        <authorList>
            <person name="Kang S.-H."/>
            <person name="Pandey R.P."/>
            <person name="Lee C.-M."/>
            <person name="Sim J.-S."/>
            <person name="Jeong J.-T."/>
            <person name="Choi B.-S."/>
            <person name="Jung M."/>
            <person name="Ginzburg D."/>
            <person name="Zhao K."/>
            <person name="Won S.Y."/>
            <person name="Oh T.-J."/>
            <person name="Yu Y."/>
            <person name="Kim N.-H."/>
            <person name="Lee O.R."/>
            <person name="Lee T.-H."/>
            <person name="Bashyal P."/>
            <person name="Kim T.-S."/>
            <person name="Lee W.-H."/>
            <person name="Kawkins C."/>
            <person name="Kim C.-K."/>
            <person name="Kim J.S."/>
            <person name="Ahn B.O."/>
            <person name="Rhee S.Y."/>
            <person name="Sohng J.K."/>
        </authorList>
    </citation>
    <scope>NUCLEOTIDE SEQUENCE</scope>
    <source>
        <tissue evidence="1">Leaf</tissue>
    </source>
</reference>
<dbReference type="OrthoDB" id="1001388at2759"/>
<dbReference type="AlphaFoldDB" id="A0A834U4P1"/>
<keyword evidence="1" id="KW-0548">Nucleotidyltransferase</keyword>
<keyword evidence="1" id="KW-0808">Transferase</keyword>
<name>A0A834U4P1_9FABA</name>
<dbReference type="EMBL" id="JAAIUW010000005">
    <property type="protein sequence ID" value="KAF7831419.1"/>
    <property type="molecule type" value="Genomic_DNA"/>
</dbReference>
<keyword evidence="2" id="KW-1185">Reference proteome</keyword>
<protein>
    <submittedName>
        <fullName evidence="1">Putative RNA-directed DNA polymerase</fullName>
    </submittedName>
</protein>
<dbReference type="Proteomes" id="UP000634136">
    <property type="component" value="Unassembled WGS sequence"/>
</dbReference>
<dbReference type="PANTHER" id="PTHR33116:SF86">
    <property type="entry name" value="REVERSE TRANSCRIPTASE DOMAIN-CONTAINING PROTEIN"/>
    <property type="match status" value="1"/>
</dbReference>
<organism evidence="1 2">
    <name type="scientific">Senna tora</name>
    <dbReference type="NCBI Taxonomy" id="362788"/>
    <lineage>
        <taxon>Eukaryota</taxon>
        <taxon>Viridiplantae</taxon>
        <taxon>Streptophyta</taxon>
        <taxon>Embryophyta</taxon>
        <taxon>Tracheophyta</taxon>
        <taxon>Spermatophyta</taxon>
        <taxon>Magnoliopsida</taxon>
        <taxon>eudicotyledons</taxon>
        <taxon>Gunneridae</taxon>
        <taxon>Pentapetalae</taxon>
        <taxon>rosids</taxon>
        <taxon>fabids</taxon>
        <taxon>Fabales</taxon>
        <taxon>Fabaceae</taxon>
        <taxon>Caesalpinioideae</taxon>
        <taxon>Cassia clade</taxon>
        <taxon>Senna</taxon>
    </lineage>
</organism>